<comment type="caution">
    <text evidence="1">The sequence shown here is derived from an EMBL/GenBank/DDBJ whole genome shotgun (WGS) entry which is preliminary data.</text>
</comment>
<reference evidence="1 2" key="1">
    <citation type="submission" date="2020-01" db="EMBL/GenBank/DDBJ databases">
        <authorList>
            <person name="Gupta K D."/>
        </authorList>
    </citation>
    <scope>NUCLEOTIDE SEQUENCE [LARGE SCALE GENOMIC DNA]</scope>
</reference>
<sequence>MSNDDLPTTIMIGKYATMTFLRNEAYLTRIETIPSGNTRGDTLSVPPHWHETHDEFLRIVQGRIEALIGSTTRIYVPEDGEIRIPKGTVHGFRTFEGEHVIFEERTEPMDEEKELFFRNALEGDKMTTNLFQAMLVSYHGDVRPAFPGHILWLEKAFVTIIGHLLAPLLGYKLRYTTLKKQN</sequence>
<dbReference type="Proteomes" id="UP000467700">
    <property type="component" value="Unassembled WGS sequence"/>
</dbReference>
<gene>
    <name evidence="1" type="ORF">AAE3_LOCUS8396</name>
</gene>
<evidence type="ECO:0000313" key="2">
    <source>
        <dbReference type="Proteomes" id="UP000467700"/>
    </source>
</evidence>
<dbReference type="Gene3D" id="2.60.120.10">
    <property type="entry name" value="Jelly Rolls"/>
    <property type="match status" value="1"/>
</dbReference>
<proteinExistence type="predicted"/>
<dbReference type="InterPro" id="IPR014710">
    <property type="entry name" value="RmlC-like_jellyroll"/>
</dbReference>
<accession>A0A8S0WDS2</accession>
<dbReference type="AlphaFoldDB" id="A0A8S0WDS2"/>
<evidence type="ECO:0000313" key="1">
    <source>
        <dbReference type="EMBL" id="CAA7266170.1"/>
    </source>
</evidence>
<dbReference type="EMBL" id="CACVBS010000053">
    <property type="protein sequence ID" value="CAA7266170.1"/>
    <property type="molecule type" value="Genomic_DNA"/>
</dbReference>
<organism evidence="1 2">
    <name type="scientific">Cyclocybe aegerita</name>
    <name type="common">Black poplar mushroom</name>
    <name type="synonym">Agrocybe aegerita</name>
    <dbReference type="NCBI Taxonomy" id="1973307"/>
    <lineage>
        <taxon>Eukaryota</taxon>
        <taxon>Fungi</taxon>
        <taxon>Dikarya</taxon>
        <taxon>Basidiomycota</taxon>
        <taxon>Agaricomycotina</taxon>
        <taxon>Agaricomycetes</taxon>
        <taxon>Agaricomycetidae</taxon>
        <taxon>Agaricales</taxon>
        <taxon>Agaricineae</taxon>
        <taxon>Bolbitiaceae</taxon>
        <taxon>Cyclocybe</taxon>
    </lineage>
</organism>
<dbReference type="CDD" id="cd02208">
    <property type="entry name" value="cupin_RmlC-like"/>
    <property type="match status" value="1"/>
</dbReference>
<dbReference type="InterPro" id="IPR011051">
    <property type="entry name" value="RmlC_Cupin_sf"/>
</dbReference>
<protein>
    <submittedName>
        <fullName evidence="1">Uncharacterized protein</fullName>
    </submittedName>
</protein>
<dbReference type="SUPFAM" id="SSF51182">
    <property type="entry name" value="RmlC-like cupins"/>
    <property type="match status" value="1"/>
</dbReference>
<name>A0A8S0WDS2_CYCAE</name>
<dbReference type="OrthoDB" id="504210at2759"/>
<keyword evidence="2" id="KW-1185">Reference proteome</keyword>